<proteinExistence type="predicted"/>
<protein>
    <recommendedName>
        <fullName evidence="1">Helitron helicase-like domain-containing protein</fullName>
    </recommendedName>
</protein>
<dbReference type="Pfam" id="PF14214">
    <property type="entry name" value="Helitron_like_N"/>
    <property type="match status" value="1"/>
</dbReference>
<feature type="domain" description="Helitron helicase-like" evidence="1">
    <location>
        <begin position="143"/>
        <end position="360"/>
    </location>
</feature>
<keyword evidence="3" id="KW-1185">Reference proteome</keyword>
<reference evidence="2 3" key="1">
    <citation type="journal article" date="2020" name="ISME J.">
        <title>Uncovering the hidden diversity of litter-decomposition mechanisms in mushroom-forming fungi.</title>
        <authorList>
            <person name="Floudas D."/>
            <person name="Bentzer J."/>
            <person name="Ahren D."/>
            <person name="Johansson T."/>
            <person name="Persson P."/>
            <person name="Tunlid A."/>
        </authorList>
    </citation>
    <scope>NUCLEOTIDE SEQUENCE [LARGE SCALE GENOMIC DNA]</scope>
    <source>
        <strain evidence="2 3">CBS 291.85</strain>
    </source>
</reference>
<name>A0A8H5D8Z4_9AGAR</name>
<dbReference type="InterPro" id="IPR025476">
    <property type="entry name" value="Helitron_helicase-like"/>
</dbReference>
<dbReference type="Proteomes" id="UP000559256">
    <property type="component" value="Unassembled WGS sequence"/>
</dbReference>
<comment type="caution">
    <text evidence="2">The sequence shown here is derived from an EMBL/GenBank/DDBJ whole genome shotgun (WGS) entry which is preliminary data.</text>
</comment>
<dbReference type="EMBL" id="JAACJM010000059">
    <property type="protein sequence ID" value="KAF5354457.1"/>
    <property type="molecule type" value="Genomic_DNA"/>
</dbReference>
<evidence type="ECO:0000259" key="1">
    <source>
        <dbReference type="Pfam" id="PF14214"/>
    </source>
</evidence>
<evidence type="ECO:0000313" key="3">
    <source>
        <dbReference type="Proteomes" id="UP000559256"/>
    </source>
</evidence>
<sequence>MLALNWLVINHPDYSDVVISQENMDQYEEHCPPCTIEYKEAETNKTPESTSVYDVDDEDGLEGDCAFTVHGMTGEKLHNMTASQLRAKAWEHFDSGGAALAVGHSDAPESIYNNPQLYPKMFPWLFPYGSGGIGSTHLSESRHKKWLLMYHDKRFQTEPNFPFVAFSHSQIKATTTSAFLMAERRSFPEITQRLLSLDKNVMASIAQRMAKNEKVMPQSDQEKACFQFLNDIDHVAGRVEGSTTTKKNMRHEIWSLISHLGAPSWYITLSPADERHPISLYFAGTDEISRPEIVNEAGRMKALIQNPVAAARFFHFMVEAFLDCILGRGSDERGLYGDLAAHYGTVEQQGRLTLHLHLMLWLKGCLSPQDVRDKMLNTQTDFAAKIIQYFESVYSGDYFENEPSTFSVKEAAAKSSHNYTDPTKMVDDVPLRANCYRFHPSHPLYSSHGIRLRKESDFHVANFLGANLPRRDEGDYQYYCSTMLTFFKPWRTGLDLRTSDSTWDEAFRKYNFTARQQELMNNFNIIYECLDARDDYRAQLKAGLTPTNSWEEPFMESDQHTDSIKQVFADAEILNDADLQDEKKFGSHFLKRQRDIQAMRDIMAATKWSEPSQTKAINATQFEQPSCKLSGGEWKQRVLEKRQQFINRFQTPTEKNECSNDFDNCNFTYDKVHIIDKSYLEKSFDSRNNKNLIDHCISKFTLNEEQEKAFKIIANHATCSSPQQLQMYIGGMGGTGKSRVIEAVSYFFLT</sequence>
<organism evidence="2 3">
    <name type="scientific">Tetrapyrgos nigripes</name>
    <dbReference type="NCBI Taxonomy" id="182062"/>
    <lineage>
        <taxon>Eukaryota</taxon>
        <taxon>Fungi</taxon>
        <taxon>Dikarya</taxon>
        <taxon>Basidiomycota</taxon>
        <taxon>Agaricomycotina</taxon>
        <taxon>Agaricomycetes</taxon>
        <taxon>Agaricomycetidae</taxon>
        <taxon>Agaricales</taxon>
        <taxon>Marasmiineae</taxon>
        <taxon>Marasmiaceae</taxon>
        <taxon>Tetrapyrgos</taxon>
    </lineage>
</organism>
<dbReference type="OrthoDB" id="3254930at2759"/>
<gene>
    <name evidence="2" type="ORF">D9758_012381</name>
</gene>
<dbReference type="AlphaFoldDB" id="A0A8H5D8Z4"/>
<accession>A0A8H5D8Z4</accession>
<evidence type="ECO:0000313" key="2">
    <source>
        <dbReference type="EMBL" id="KAF5354457.1"/>
    </source>
</evidence>